<keyword evidence="1" id="KW-1133">Transmembrane helix</keyword>
<feature type="transmembrane region" description="Helical" evidence="1">
    <location>
        <begin position="151"/>
        <end position="171"/>
    </location>
</feature>
<feature type="transmembrane region" description="Helical" evidence="1">
    <location>
        <begin position="59"/>
        <end position="80"/>
    </location>
</feature>
<keyword evidence="1" id="KW-0812">Transmembrane</keyword>
<name>A0A8T9PZR0_9BACT</name>
<feature type="transmembrane region" description="Helical" evidence="1">
    <location>
        <begin position="217"/>
        <end position="237"/>
    </location>
</feature>
<feature type="transmembrane region" description="Helical" evidence="1">
    <location>
        <begin position="31"/>
        <end position="52"/>
    </location>
</feature>
<dbReference type="Proteomes" id="UP000831796">
    <property type="component" value="Chromosome"/>
</dbReference>
<dbReference type="AlphaFoldDB" id="A0A8T9PZR0"/>
<feature type="transmembrane region" description="Helical" evidence="1">
    <location>
        <begin position="350"/>
        <end position="368"/>
    </location>
</feature>
<feature type="transmembrane region" description="Helical" evidence="1">
    <location>
        <begin position="319"/>
        <end position="338"/>
    </location>
</feature>
<keyword evidence="3" id="KW-1185">Reference proteome</keyword>
<feature type="transmembrane region" description="Helical" evidence="1">
    <location>
        <begin position="398"/>
        <end position="418"/>
    </location>
</feature>
<reference evidence="2" key="1">
    <citation type="submission" date="2022-04" db="EMBL/GenBank/DDBJ databases">
        <title>Hymenobacter sp. isolated from the air.</title>
        <authorList>
            <person name="Won M."/>
            <person name="Lee C.-M."/>
            <person name="Woen H.-Y."/>
            <person name="Kwon S.-W."/>
        </authorList>
    </citation>
    <scope>NUCLEOTIDE SEQUENCE</scope>
    <source>
        <strain evidence="2">5116S-3</strain>
    </source>
</reference>
<protein>
    <submittedName>
        <fullName evidence="2">Uncharacterized protein</fullName>
    </submittedName>
</protein>
<dbReference type="RefSeq" id="WP_244674006.1">
    <property type="nucleotide sequence ID" value="NZ_CP095046.1"/>
</dbReference>
<evidence type="ECO:0000256" key="1">
    <source>
        <dbReference type="SAM" id="Phobius"/>
    </source>
</evidence>
<feature type="transmembrane region" description="Helical" evidence="1">
    <location>
        <begin position="375"/>
        <end position="392"/>
    </location>
</feature>
<keyword evidence="1" id="KW-0472">Membrane</keyword>
<feature type="transmembrane region" description="Helical" evidence="1">
    <location>
        <begin position="127"/>
        <end position="145"/>
    </location>
</feature>
<evidence type="ECO:0000313" key="2">
    <source>
        <dbReference type="EMBL" id="UOQ70587.1"/>
    </source>
</evidence>
<proteinExistence type="predicted"/>
<accession>A0A8T9PZR0</accession>
<sequence length="565" mass="61779">MVSHLYPAATPFWPNPEPDAQRPAPMLNSRFLRVVVLPALLLLLAGLGLGCYYETNDDLSITLLLQGSTAAGPVTNLHLYLHGLAPLLAGLYQQWPALPWYGLLLYALLYLATVLSFAVLDKLLRGRLAGSRITVVLLVFFGLAWLEHGLWFNYVRVPVLLAGTALLLAAQRPTRRRILVVAGVALVLAWLIRPSAAGLGLLAAVPGALWLAGRRGASLAGGAGALVVLGSAALLLFQSPATATYRTLDVLKSNVNDYELTRTAPTSAADTLGLQALEHWALGDSTLVNAQLFARATLFDGHYFLAQVAPRKLLGWGSLLGRDYFALLALLAVGWLLVVRSRRYPQRQSFWLTQLFFIGLLLGLALVLKLPPRLGMPLFSLWVLTTLIYFLRDTRRPLPRLSPAFFALLSLLLIAYAFKTVHRRQVLRQEQERGWAVLGPAQAATNQGAVLVTAGLEAAYKSQSPFQVLHFAPHSVLSLTGWPTLDPSQSALRVRLTGNRALVPALARLARQPATQWWLAPETLPWLSKYLAAQGWRLSARPRRAGQPASSVLAQPYGVDVEKMK</sequence>
<evidence type="ECO:0000313" key="3">
    <source>
        <dbReference type="Proteomes" id="UP000831796"/>
    </source>
</evidence>
<gene>
    <name evidence="2" type="ORF">MUN79_17955</name>
</gene>
<dbReference type="EMBL" id="CP095046">
    <property type="protein sequence ID" value="UOQ70587.1"/>
    <property type="molecule type" value="Genomic_DNA"/>
</dbReference>
<feature type="transmembrane region" description="Helical" evidence="1">
    <location>
        <begin position="100"/>
        <end position="120"/>
    </location>
</feature>
<dbReference type="KEGG" id="hcu:MUN79_17955"/>
<feature type="transmembrane region" description="Helical" evidence="1">
    <location>
        <begin position="178"/>
        <end position="205"/>
    </location>
</feature>
<organism evidence="2 3">
    <name type="scientific">Hymenobacter cellulosilyticus</name>
    <dbReference type="NCBI Taxonomy" id="2932248"/>
    <lineage>
        <taxon>Bacteria</taxon>
        <taxon>Pseudomonadati</taxon>
        <taxon>Bacteroidota</taxon>
        <taxon>Cytophagia</taxon>
        <taxon>Cytophagales</taxon>
        <taxon>Hymenobacteraceae</taxon>
        <taxon>Hymenobacter</taxon>
    </lineage>
</organism>